<dbReference type="Gene3D" id="1.25.40.20">
    <property type="entry name" value="Ankyrin repeat-containing domain"/>
    <property type="match status" value="3"/>
</dbReference>
<dbReference type="InterPro" id="IPR036770">
    <property type="entry name" value="Ankyrin_rpt-contain_sf"/>
</dbReference>
<dbReference type="EnsemblPlants" id="QL03p027896:mrna">
    <property type="protein sequence ID" value="QL03p027896:mrna"/>
    <property type="gene ID" value="QL03p027896"/>
</dbReference>
<evidence type="ECO:0000256" key="3">
    <source>
        <dbReference type="ARBA" id="ARBA00022737"/>
    </source>
</evidence>
<evidence type="ECO:0000256" key="1">
    <source>
        <dbReference type="ARBA" id="ARBA00004141"/>
    </source>
</evidence>
<dbReference type="InParanoid" id="A0A7N2R171"/>
<evidence type="ECO:0000313" key="12">
    <source>
        <dbReference type="Proteomes" id="UP000594261"/>
    </source>
</evidence>
<accession>A0A7N2R171</accession>
<feature type="compositionally biased region" description="Basic and acidic residues" evidence="8">
    <location>
        <begin position="406"/>
        <end position="417"/>
    </location>
</feature>
<dbReference type="SMART" id="SM00248">
    <property type="entry name" value="ANK"/>
    <property type="match status" value="9"/>
</dbReference>
<feature type="domain" description="PGG" evidence="10">
    <location>
        <begin position="463"/>
        <end position="566"/>
    </location>
</feature>
<proteinExistence type="predicted"/>
<dbReference type="Pfam" id="PF12796">
    <property type="entry name" value="Ank_2"/>
    <property type="match status" value="3"/>
</dbReference>
<keyword evidence="2 9" id="KW-0812">Transmembrane</keyword>
<evidence type="ECO:0000256" key="8">
    <source>
        <dbReference type="SAM" id="MobiDB-lite"/>
    </source>
</evidence>
<dbReference type="PROSITE" id="PS50088">
    <property type="entry name" value="ANK_REPEAT"/>
    <property type="match status" value="2"/>
</dbReference>
<dbReference type="Proteomes" id="UP000594261">
    <property type="component" value="Chromosome 3"/>
</dbReference>
<feature type="region of interest" description="Disordered" evidence="8">
    <location>
        <begin position="380"/>
        <end position="457"/>
    </location>
</feature>
<feature type="transmembrane region" description="Helical" evidence="9">
    <location>
        <begin position="507"/>
        <end position="528"/>
    </location>
</feature>
<evidence type="ECO:0000313" key="11">
    <source>
        <dbReference type="EnsemblPlants" id="QL03p027896:mrna"/>
    </source>
</evidence>
<keyword evidence="3" id="KW-0677">Repeat</keyword>
<feature type="transmembrane region" description="Helical" evidence="9">
    <location>
        <begin position="548"/>
        <end position="566"/>
    </location>
</feature>
<evidence type="ECO:0000256" key="5">
    <source>
        <dbReference type="ARBA" id="ARBA00023043"/>
    </source>
</evidence>
<keyword evidence="12" id="KW-1185">Reference proteome</keyword>
<name>A0A7N2R171_QUELO</name>
<feature type="compositionally biased region" description="Basic and acidic residues" evidence="8">
    <location>
        <begin position="434"/>
        <end position="444"/>
    </location>
</feature>
<reference evidence="11 12" key="1">
    <citation type="journal article" date="2016" name="G3 (Bethesda)">
        <title>First Draft Assembly and Annotation of the Genome of a California Endemic Oak Quercus lobata Nee (Fagaceae).</title>
        <authorList>
            <person name="Sork V.L."/>
            <person name="Fitz-Gibbon S.T."/>
            <person name="Puiu D."/>
            <person name="Crepeau M."/>
            <person name="Gugger P.F."/>
            <person name="Sherman R."/>
            <person name="Stevens K."/>
            <person name="Langley C.H."/>
            <person name="Pellegrini M."/>
            <person name="Salzberg S.L."/>
        </authorList>
    </citation>
    <scope>NUCLEOTIDE SEQUENCE [LARGE SCALE GENOMIC DNA]</scope>
    <source>
        <strain evidence="11 12">cv. SW786</strain>
    </source>
</reference>
<feature type="repeat" description="ANK" evidence="7">
    <location>
        <begin position="102"/>
        <end position="134"/>
    </location>
</feature>
<dbReference type="AlphaFoldDB" id="A0A7N2R171"/>
<keyword evidence="5 7" id="KW-0040">ANK repeat</keyword>
<evidence type="ECO:0000256" key="7">
    <source>
        <dbReference type="PROSITE-ProRule" id="PRU00023"/>
    </source>
</evidence>
<dbReference type="PROSITE" id="PS50297">
    <property type="entry name" value="ANK_REP_REGION"/>
    <property type="match status" value="1"/>
</dbReference>
<feature type="repeat" description="ANK" evidence="7">
    <location>
        <begin position="206"/>
        <end position="240"/>
    </location>
</feature>
<evidence type="ECO:0000256" key="2">
    <source>
        <dbReference type="ARBA" id="ARBA00022692"/>
    </source>
</evidence>
<keyword evidence="4 9" id="KW-1133">Transmembrane helix</keyword>
<evidence type="ECO:0000259" key="10">
    <source>
        <dbReference type="Pfam" id="PF13962"/>
    </source>
</evidence>
<dbReference type="SUPFAM" id="SSF48403">
    <property type="entry name" value="Ankyrin repeat"/>
    <property type="match status" value="1"/>
</dbReference>
<reference evidence="11" key="2">
    <citation type="submission" date="2021-01" db="UniProtKB">
        <authorList>
            <consortium name="EnsemblPlants"/>
        </authorList>
    </citation>
    <scope>IDENTIFICATION</scope>
</reference>
<dbReference type="PANTHER" id="PTHR24186">
    <property type="entry name" value="PROTEIN PHOSPHATASE 1 REGULATORY SUBUNIT"/>
    <property type="match status" value="1"/>
</dbReference>
<dbReference type="EMBL" id="LRBV02000003">
    <property type="status" value="NOT_ANNOTATED_CDS"/>
    <property type="molecule type" value="Genomic_DNA"/>
</dbReference>
<dbReference type="GO" id="GO:0005886">
    <property type="term" value="C:plasma membrane"/>
    <property type="evidence" value="ECO:0007669"/>
    <property type="project" value="TreeGrafter"/>
</dbReference>
<sequence>MDAELFNSTISGNEISFASNPEQLTAGGNSVLHVAAKSGNVHIMEKVLDWHPPLLYMTNFKGNTALHITASLGHSDTTKLLITFEKGQVEIKMGLLRKQNLERNTALHEAIRYDHYNIVELLIQKDPRLTSITNNAGESPLFLAVDRRFYKIALHIIDTPGDHLPSYKGRKRKNVLHAAVINRAKTDFVRKMLEKFPDASLEADDSGRIPLHYAVHIGNDNVDVVQLFLQRNNSIAYKKDNEGMCALHISVNEGHDGLMRTLIEKCPDTCELLDNKHRTVLHLAVESGRINAVKLFMETLAFHDLINEPDKDGNTPLHLAALHIAGFDEYYKILEILAHDRRIDKWARNEEGMTAADIIQSNNKLSMKFKKKIMGTCNLEGVDDGQTPKEVQTLENKGPSMATDDQENRVDDGKTPKEVQTLVNKGASMATDDQENRVDDDQTPKEVQTTENKGASMATDDQENISNFSLTSITIITTVTYAAAFQLPGGYDSNTGMPVLRNHSACWLFLFANSFSFLFSAVGMFIHYFKISKQRKKTRPTSEILLDFLTYFSICFMLFAYFASMWEIMIGCENQSVLIAPPPK</sequence>
<keyword evidence="6 9" id="KW-0472">Membrane</keyword>
<dbReference type="InterPro" id="IPR026961">
    <property type="entry name" value="PGG_dom"/>
</dbReference>
<organism evidence="11 12">
    <name type="scientific">Quercus lobata</name>
    <name type="common">Valley oak</name>
    <dbReference type="NCBI Taxonomy" id="97700"/>
    <lineage>
        <taxon>Eukaryota</taxon>
        <taxon>Viridiplantae</taxon>
        <taxon>Streptophyta</taxon>
        <taxon>Embryophyta</taxon>
        <taxon>Tracheophyta</taxon>
        <taxon>Spermatophyta</taxon>
        <taxon>Magnoliopsida</taxon>
        <taxon>eudicotyledons</taxon>
        <taxon>Gunneridae</taxon>
        <taxon>Pentapetalae</taxon>
        <taxon>rosids</taxon>
        <taxon>fabids</taxon>
        <taxon>Fagales</taxon>
        <taxon>Fagaceae</taxon>
        <taxon>Quercus</taxon>
    </lineage>
</organism>
<dbReference type="Gramene" id="QL03p027896:mrna">
    <property type="protein sequence ID" value="QL03p027896:mrna"/>
    <property type="gene ID" value="QL03p027896"/>
</dbReference>
<dbReference type="OMA" id="RIDKWAR"/>
<dbReference type="Pfam" id="PF13962">
    <property type="entry name" value="PGG"/>
    <property type="match status" value="1"/>
</dbReference>
<protein>
    <recommendedName>
        <fullName evidence="10">PGG domain-containing protein</fullName>
    </recommendedName>
</protein>
<dbReference type="InterPro" id="IPR002110">
    <property type="entry name" value="Ankyrin_rpt"/>
</dbReference>
<evidence type="ECO:0000256" key="9">
    <source>
        <dbReference type="SAM" id="Phobius"/>
    </source>
</evidence>
<comment type="subcellular location">
    <subcellularLocation>
        <location evidence="1">Membrane</location>
        <topology evidence="1">Multi-pass membrane protein</topology>
    </subcellularLocation>
</comment>
<dbReference type="PANTHER" id="PTHR24186:SF50">
    <property type="entry name" value="ANKYRIN REPEAT-CONTAINING PROTEIN ITN1-LIKE ISOFORM X1"/>
    <property type="match status" value="1"/>
</dbReference>
<evidence type="ECO:0000256" key="4">
    <source>
        <dbReference type="ARBA" id="ARBA00022989"/>
    </source>
</evidence>
<evidence type="ECO:0000256" key="6">
    <source>
        <dbReference type="ARBA" id="ARBA00023136"/>
    </source>
</evidence>